<name>A0AB39AJL7_9CAUD</name>
<accession>A0AB39AJL7</accession>
<proteinExistence type="predicted"/>
<dbReference type="EMBL" id="PP934186">
    <property type="protein sequence ID" value="XDG30998.1"/>
    <property type="molecule type" value="Genomic_DNA"/>
</dbReference>
<reference evidence="1" key="1">
    <citation type="submission" date="2024-06" db="EMBL/GenBank/DDBJ databases">
        <authorList>
            <person name="Yang R."/>
        </authorList>
    </citation>
    <scope>NUCLEOTIDE SEQUENCE</scope>
</reference>
<evidence type="ECO:0000313" key="1">
    <source>
        <dbReference type="EMBL" id="XDG30998.1"/>
    </source>
</evidence>
<protein>
    <submittedName>
        <fullName evidence="1">Uncharacterized protein</fullName>
    </submittedName>
</protein>
<sequence length="64" mass="7647">MNEEISLWFLEDGNEQRVEEVLCCCEDDSAEVIMNLREDLLCALEDLKQIQDEFKIDIHHMFKE</sequence>
<organism evidence="1">
    <name type="scientific">Vibrio phage P018-4</name>
    <dbReference type="NCBI Taxonomy" id="3229728"/>
    <lineage>
        <taxon>Viruses</taxon>
        <taxon>Duplodnaviria</taxon>
        <taxon>Heunggongvirae</taxon>
        <taxon>Uroviricota</taxon>
        <taxon>Caudoviricetes</taxon>
    </lineage>
</organism>